<evidence type="ECO:0000313" key="1">
    <source>
        <dbReference type="EMBL" id="KAJ5245836.1"/>
    </source>
</evidence>
<reference evidence="1" key="1">
    <citation type="submission" date="2022-11" db="EMBL/GenBank/DDBJ databases">
        <authorList>
            <person name="Petersen C."/>
        </authorList>
    </citation>
    <scope>NUCLEOTIDE SEQUENCE</scope>
    <source>
        <strain evidence="1">IBT 19713</strain>
    </source>
</reference>
<dbReference type="GeneID" id="83197419"/>
<evidence type="ECO:0000313" key="2">
    <source>
        <dbReference type="Proteomes" id="UP001150941"/>
    </source>
</evidence>
<accession>A0A9W9PFF6</accession>
<gene>
    <name evidence="1" type="ORF">N7468_000819</name>
</gene>
<name>A0A9W9PFF6_9EURO</name>
<organism evidence="1 2">
    <name type="scientific">Penicillium chermesinum</name>
    <dbReference type="NCBI Taxonomy" id="63820"/>
    <lineage>
        <taxon>Eukaryota</taxon>
        <taxon>Fungi</taxon>
        <taxon>Dikarya</taxon>
        <taxon>Ascomycota</taxon>
        <taxon>Pezizomycotina</taxon>
        <taxon>Eurotiomycetes</taxon>
        <taxon>Eurotiomycetidae</taxon>
        <taxon>Eurotiales</taxon>
        <taxon>Aspergillaceae</taxon>
        <taxon>Penicillium</taxon>
    </lineage>
</organism>
<keyword evidence="2" id="KW-1185">Reference proteome</keyword>
<comment type="caution">
    <text evidence="1">The sequence shown here is derived from an EMBL/GenBank/DDBJ whole genome shotgun (WGS) entry which is preliminary data.</text>
</comment>
<dbReference type="RefSeq" id="XP_058333257.1">
    <property type="nucleotide sequence ID" value="XM_058470116.1"/>
</dbReference>
<dbReference type="AlphaFoldDB" id="A0A9W9PFF6"/>
<dbReference type="Proteomes" id="UP001150941">
    <property type="component" value="Unassembled WGS sequence"/>
</dbReference>
<dbReference type="EMBL" id="JAPQKS010000002">
    <property type="protein sequence ID" value="KAJ5245836.1"/>
    <property type="molecule type" value="Genomic_DNA"/>
</dbReference>
<reference evidence="1" key="2">
    <citation type="journal article" date="2023" name="IMA Fungus">
        <title>Comparative genomic study of the Penicillium genus elucidates a diverse pangenome and 15 lateral gene transfer events.</title>
        <authorList>
            <person name="Petersen C."/>
            <person name="Sorensen T."/>
            <person name="Nielsen M.R."/>
            <person name="Sondergaard T.E."/>
            <person name="Sorensen J.L."/>
            <person name="Fitzpatrick D.A."/>
            <person name="Frisvad J.C."/>
            <person name="Nielsen K.L."/>
        </authorList>
    </citation>
    <scope>NUCLEOTIDE SEQUENCE</scope>
    <source>
        <strain evidence="1">IBT 19713</strain>
    </source>
</reference>
<proteinExistence type="predicted"/>
<protein>
    <submittedName>
        <fullName evidence="1">Uncharacterized protein</fullName>
    </submittedName>
</protein>
<sequence>MNSLNFLAQAGNTHSGLESSRAGIRTPSAECLIGPTSRANLGPSICLFHPGHQAAHLALYVPQIQIIPNPANRQRSPESSLDALESTMGEFQPIDWRHFRQILLQRHGDRKSLIHGGGGVLA</sequence>